<evidence type="ECO:0000256" key="6">
    <source>
        <dbReference type="SAM" id="MobiDB-lite"/>
    </source>
</evidence>
<feature type="transmembrane region" description="Helical" evidence="7">
    <location>
        <begin position="214"/>
        <end position="235"/>
    </location>
</feature>
<feature type="compositionally biased region" description="Low complexity" evidence="6">
    <location>
        <begin position="339"/>
        <end position="350"/>
    </location>
</feature>
<keyword evidence="9" id="KW-1185">Reference proteome</keyword>
<dbReference type="GO" id="GO:0007009">
    <property type="term" value="P:plasma membrane organization"/>
    <property type="evidence" value="ECO:0007669"/>
    <property type="project" value="TreeGrafter"/>
</dbReference>
<feature type="transmembrane region" description="Helical" evidence="7">
    <location>
        <begin position="247"/>
        <end position="272"/>
    </location>
</feature>
<evidence type="ECO:0000256" key="2">
    <source>
        <dbReference type="ARBA" id="ARBA00022692"/>
    </source>
</evidence>
<dbReference type="Proteomes" id="UP000492821">
    <property type="component" value="Unassembled WGS sequence"/>
</dbReference>
<feature type="transmembrane region" description="Helical" evidence="7">
    <location>
        <begin position="93"/>
        <end position="111"/>
    </location>
</feature>
<feature type="transmembrane region" description="Helical" evidence="7">
    <location>
        <begin position="177"/>
        <end position="194"/>
    </location>
</feature>
<feature type="compositionally biased region" description="Acidic residues" evidence="6">
    <location>
        <begin position="295"/>
        <end position="313"/>
    </location>
</feature>
<evidence type="ECO:0000256" key="3">
    <source>
        <dbReference type="ARBA" id="ARBA00022989"/>
    </source>
</evidence>
<dbReference type="WBParaSite" id="Pan_g18276.t1">
    <property type="protein sequence ID" value="Pan_g18276.t1"/>
    <property type="gene ID" value="Pan_g18276"/>
</dbReference>
<organism evidence="9 10">
    <name type="scientific">Panagrellus redivivus</name>
    <name type="common">Microworm</name>
    <dbReference type="NCBI Taxonomy" id="6233"/>
    <lineage>
        <taxon>Eukaryota</taxon>
        <taxon>Metazoa</taxon>
        <taxon>Ecdysozoa</taxon>
        <taxon>Nematoda</taxon>
        <taxon>Chromadorea</taxon>
        <taxon>Rhabditida</taxon>
        <taxon>Tylenchina</taxon>
        <taxon>Panagrolaimomorpha</taxon>
        <taxon>Panagrolaimoidea</taxon>
        <taxon>Panagrolaimidae</taxon>
        <taxon>Panagrellus</taxon>
    </lineage>
</organism>
<evidence type="ECO:0000313" key="9">
    <source>
        <dbReference type="Proteomes" id="UP000492821"/>
    </source>
</evidence>
<keyword evidence="3 7" id="KW-1133">Transmembrane helix</keyword>
<evidence type="ECO:0000259" key="8">
    <source>
        <dbReference type="PROSITE" id="PS50922"/>
    </source>
</evidence>
<dbReference type="Pfam" id="PF03798">
    <property type="entry name" value="TRAM_LAG1_CLN8"/>
    <property type="match status" value="1"/>
</dbReference>
<sequence>MANLTTTTIASNPDFWHSIDWRGLGEVLFYIGLSFICYRILQYVARWYLFGRCTFRTFNYFRWAHRFHRRPVPPSQSLQVHPPNKKWRISNEVVSLIHSVVSGFWALYVIVNHHVMDDMVYFRDDFALYLIYMSFGYILHDLVDLLINERSMRIIELLFHHVIVIMAFMTTLCLKKYLAVVVFGLLMELNSIFLHSRSLLNLYRHPKTSTGFKIIALLNVISFMIFRMVVSGYLLKWQITEAWSKSWYEIILTFVVIVSLAVTNTVLGYRVLAADGLLGKKHGRTPTDQKSEGEATNEDEEDEDYDDNSDDVESGNARVLPPRNQAESNATTITAAESTANGHATTAAEGTETEVHPGAPPAVTTPLV</sequence>
<evidence type="ECO:0000256" key="5">
    <source>
        <dbReference type="PROSITE-ProRule" id="PRU00205"/>
    </source>
</evidence>
<dbReference type="InterPro" id="IPR006634">
    <property type="entry name" value="TLC-dom"/>
</dbReference>
<comment type="subcellular location">
    <subcellularLocation>
        <location evidence="1">Membrane</location>
        <topology evidence="1">Multi-pass membrane protein</topology>
    </subcellularLocation>
</comment>
<dbReference type="GO" id="GO:0071709">
    <property type="term" value="P:membrane assembly"/>
    <property type="evidence" value="ECO:0007669"/>
    <property type="project" value="TreeGrafter"/>
</dbReference>
<feature type="transmembrane region" description="Helical" evidence="7">
    <location>
        <begin position="126"/>
        <end position="147"/>
    </location>
</feature>
<evidence type="ECO:0000256" key="1">
    <source>
        <dbReference type="ARBA" id="ARBA00004141"/>
    </source>
</evidence>
<evidence type="ECO:0000313" key="10">
    <source>
        <dbReference type="WBParaSite" id="Pan_g18276.t1"/>
    </source>
</evidence>
<dbReference type="GO" id="GO:0055091">
    <property type="term" value="P:phospholipid homeostasis"/>
    <property type="evidence" value="ECO:0007669"/>
    <property type="project" value="TreeGrafter"/>
</dbReference>
<dbReference type="PANTHER" id="PTHR13439:SF70">
    <property type="entry name" value="TLC DOMAIN-CONTAINING PROTEIN-RELATED"/>
    <property type="match status" value="1"/>
</dbReference>
<evidence type="ECO:0000256" key="7">
    <source>
        <dbReference type="SAM" id="Phobius"/>
    </source>
</evidence>
<feature type="region of interest" description="Disordered" evidence="6">
    <location>
        <begin position="282"/>
        <end position="368"/>
    </location>
</feature>
<proteinExistence type="predicted"/>
<accession>A0A7E4ZUM0</accession>
<dbReference type="GO" id="GO:0097035">
    <property type="term" value="P:regulation of membrane lipid distribution"/>
    <property type="evidence" value="ECO:0007669"/>
    <property type="project" value="TreeGrafter"/>
</dbReference>
<feature type="transmembrane region" description="Helical" evidence="7">
    <location>
        <begin position="27"/>
        <end position="49"/>
    </location>
</feature>
<dbReference type="SMART" id="SM00724">
    <property type="entry name" value="TLC"/>
    <property type="match status" value="1"/>
</dbReference>
<feature type="domain" description="TLC" evidence="8">
    <location>
        <begin position="84"/>
        <end position="282"/>
    </location>
</feature>
<dbReference type="GO" id="GO:0005886">
    <property type="term" value="C:plasma membrane"/>
    <property type="evidence" value="ECO:0007669"/>
    <property type="project" value="TreeGrafter"/>
</dbReference>
<evidence type="ECO:0000256" key="4">
    <source>
        <dbReference type="ARBA" id="ARBA00023136"/>
    </source>
</evidence>
<feature type="transmembrane region" description="Helical" evidence="7">
    <location>
        <begin position="154"/>
        <end position="171"/>
    </location>
</feature>
<feature type="compositionally biased region" description="Polar residues" evidence="6">
    <location>
        <begin position="325"/>
        <end position="338"/>
    </location>
</feature>
<reference evidence="10" key="2">
    <citation type="submission" date="2020-10" db="UniProtKB">
        <authorList>
            <consortium name="WormBaseParasite"/>
        </authorList>
    </citation>
    <scope>IDENTIFICATION</scope>
</reference>
<reference evidence="9" key="1">
    <citation type="journal article" date="2013" name="Genetics">
        <title>The draft genome and transcriptome of Panagrellus redivivus are shaped by the harsh demands of a free-living lifestyle.</title>
        <authorList>
            <person name="Srinivasan J."/>
            <person name="Dillman A.R."/>
            <person name="Macchietto M.G."/>
            <person name="Heikkinen L."/>
            <person name="Lakso M."/>
            <person name="Fracchia K.M."/>
            <person name="Antoshechkin I."/>
            <person name="Mortazavi A."/>
            <person name="Wong G."/>
            <person name="Sternberg P.W."/>
        </authorList>
    </citation>
    <scope>NUCLEOTIDE SEQUENCE [LARGE SCALE GENOMIC DNA]</scope>
    <source>
        <strain evidence="9">MT8872</strain>
    </source>
</reference>
<dbReference type="PANTHER" id="PTHR13439">
    <property type="entry name" value="CT120 PROTEIN"/>
    <property type="match status" value="1"/>
</dbReference>
<keyword evidence="2 5" id="KW-0812">Transmembrane</keyword>
<dbReference type="InterPro" id="IPR050846">
    <property type="entry name" value="TLCD"/>
</dbReference>
<keyword evidence="4 5" id="KW-0472">Membrane</keyword>
<name>A0A7E4ZUM0_PANRE</name>
<dbReference type="AlphaFoldDB" id="A0A7E4ZUM0"/>
<protein>
    <submittedName>
        <fullName evidence="10">TLC domain-containing protein</fullName>
    </submittedName>
</protein>
<dbReference type="PROSITE" id="PS50922">
    <property type="entry name" value="TLC"/>
    <property type="match status" value="1"/>
</dbReference>